<feature type="transmembrane region" description="Helical" evidence="2">
    <location>
        <begin position="30"/>
        <end position="57"/>
    </location>
</feature>
<dbReference type="EMBL" id="JANBPK010000854">
    <property type="protein sequence ID" value="KAJ2929922.1"/>
    <property type="molecule type" value="Genomic_DNA"/>
</dbReference>
<feature type="transmembrane region" description="Helical" evidence="2">
    <location>
        <begin position="583"/>
        <end position="600"/>
    </location>
</feature>
<feature type="transmembrane region" description="Helical" evidence="2">
    <location>
        <begin position="489"/>
        <end position="513"/>
    </location>
</feature>
<evidence type="ECO:0000313" key="3">
    <source>
        <dbReference type="EMBL" id="KAJ2929922.1"/>
    </source>
</evidence>
<dbReference type="AlphaFoldDB" id="A0A9W8J832"/>
<feature type="transmembrane region" description="Helical" evidence="2">
    <location>
        <begin position="659"/>
        <end position="677"/>
    </location>
</feature>
<feature type="transmembrane region" description="Helical" evidence="2">
    <location>
        <begin position="525"/>
        <end position="549"/>
    </location>
</feature>
<dbReference type="OrthoDB" id="2548253at2759"/>
<dbReference type="Proteomes" id="UP001140091">
    <property type="component" value="Unassembled WGS sequence"/>
</dbReference>
<feature type="transmembrane region" description="Helical" evidence="2">
    <location>
        <begin position="689"/>
        <end position="710"/>
    </location>
</feature>
<keyword evidence="2" id="KW-0472">Membrane</keyword>
<sequence>MATSPRYEKLDLDPGTVPTRKRRTSGCKCMLFAVGILISLLVSIGIAKFVSSIFYGIREPHSFLYENKTLAEVKNMSTVVRPLVDRDQKFDIVATVWVRTLDPRDNASEQYDWMHGDDHIFSGTVFHGVTLMDEHIHTKVNLSIPLETFSKAETLENFDIRAAFKLVPQSPSLLDHITNFTTWVPATVGLPDISPEARARKLKGDLSPPETLEDLQNAALESFAISAPLIDFHPIKSACGRKTEEEEEEEDAGPALGAPALATSTKGKPPLKVHPYVITRTDLRVVRMDKIYNKKAYDAHLKQVRRNDAINGCTRAEGDLRDGRRCSRRFLTRANCETRIELEIPDEKTSAYQKQVAYAPFLSVNSRSWGPLDMIPMPVDREHCPEGSVPETPQFMQVTWNLAYSGSTAEKLLLAEVLSAGRRYNTTDTEFKKLKAQQNIENMQRLHGHKHSIDNRIGRMLIFDAIAVILGFIRVNLQFHYWYTRSTTVGISIIGSSLTALSFSLLFALDLWYQKAFRQGTPLLSSLFTLVTAVYWFLLTPSVILRAVLRLEGTDAFPYVALVPASHLERASARLETKGRKRWIIGILVGVFSLYFIDTLRDLPLISRIGPTPDPDPAELVTPNAVKNYFVNPLSLCGTIFQVILNYRSKTFAGGYKLAAWMHVVSHLISLVPYIPWLAWRAGGIRPPISLGAALTTGSILVFAVQGVLYKRVEQDIEDKDTS</sequence>
<feature type="transmembrane region" description="Helical" evidence="2">
    <location>
        <begin position="457"/>
        <end position="477"/>
    </location>
</feature>
<evidence type="ECO:0000313" key="4">
    <source>
        <dbReference type="Proteomes" id="UP001140091"/>
    </source>
</evidence>
<comment type="caution">
    <text evidence="3">The sequence shown here is derived from an EMBL/GenBank/DDBJ whole genome shotgun (WGS) entry which is preliminary data.</text>
</comment>
<reference evidence="3" key="1">
    <citation type="submission" date="2022-06" db="EMBL/GenBank/DDBJ databases">
        <title>Genome Sequence of Candolleomyces eurysporus.</title>
        <authorList>
            <person name="Buettner E."/>
        </authorList>
    </citation>
    <scope>NUCLEOTIDE SEQUENCE</scope>
    <source>
        <strain evidence="3">VTCC 930004</strain>
    </source>
</reference>
<keyword evidence="2" id="KW-0812">Transmembrane</keyword>
<keyword evidence="4" id="KW-1185">Reference proteome</keyword>
<accession>A0A9W8J832</accession>
<feature type="region of interest" description="Disordered" evidence="1">
    <location>
        <begin position="240"/>
        <end position="267"/>
    </location>
</feature>
<gene>
    <name evidence="3" type="ORF">H1R20_g7161</name>
</gene>
<keyword evidence="2" id="KW-1133">Transmembrane helix</keyword>
<name>A0A9W8J832_9AGAR</name>
<protein>
    <submittedName>
        <fullName evidence="3">Uncharacterized protein</fullName>
    </submittedName>
</protein>
<organism evidence="3 4">
    <name type="scientific">Candolleomyces eurysporus</name>
    <dbReference type="NCBI Taxonomy" id="2828524"/>
    <lineage>
        <taxon>Eukaryota</taxon>
        <taxon>Fungi</taxon>
        <taxon>Dikarya</taxon>
        <taxon>Basidiomycota</taxon>
        <taxon>Agaricomycotina</taxon>
        <taxon>Agaricomycetes</taxon>
        <taxon>Agaricomycetidae</taxon>
        <taxon>Agaricales</taxon>
        <taxon>Agaricineae</taxon>
        <taxon>Psathyrellaceae</taxon>
        <taxon>Candolleomyces</taxon>
    </lineage>
</organism>
<evidence type="ECO:0000256" key="1">
    <source>
        <dbReference type="SAM" id="MobiDB-lite"/>
    </source>
</evidence>
<feature type="compositionally biased region" description="Low complexity" evidence="1">
    <location>
        <begin position="253"/>
        <end position="262"/>
    </location>
</feature>
<feature type="non-terminal residue" evidence="3">
    <location>
        <position position="723"/>
    </location>
</feature>
<evidence type="ECO:0000256" key="2">
    <source>
        <dbReference type="SAM" id="Phobius"/>
    </source>
</evidence>
<proteinExistence type="predicted"/>